<dbReference type="SUPFAM" id="SSF88713">
    <property type="entry name" value="Glycoside hydrolase/deacetylase"/>
    <property type="match status" value="1"/>
</dbReference>
<dbReference type="Gene3D" id="3.20.20.370">
    <property type="entry name" value="Glycoside hydrolase/deacetylase"/>
    <property type="match status" value="1"/>
</dbReference>
<dbReference type="InterPro" id="IPR011330">
    <property type="entry name" value="Glyco_hydro/deAcase_b/a-brl"/>
</dbReference>
<feature type="domain" description="NodB homology" evidence="1">
    <location>
        <begin position="95"/>
        <end position="179"/>
    </location>
</feature>
<evidence type="ECO:0000313" key="3">
    <source>
        <dbReference type="Proteomes" id="UP000315400"/>
    </source>
</evidence>
<organism evidence="2 3">
    <name type="scientific">Spiribacter salinus</name>
    <dbReference type="NCBI Taxonomy" id="1335746"/>
    <lineage>
        <taxon>Bacteria</taxon>
        <taxon>Pseudomonadati</taxon>
        <taxon>Pseudomonadota</taxon>
        <taxon>Gammaproteobacteria</taxon>
        <taxon>Chromatiales</taxon>
        <taxon>Ectothiorhodospiraceae</taxon>
        <taxon>Spiribacter</taxon>
    </lineage>
</organism>
<gene>
    <name evidence="2" type="ORF">FKY71_13975</name>
</gene>
<proteinExistence type="predicted"/>
<name>A0A540VNS3_9GAMM</name>
<dbReference type="EMBL" id="VIFK01000207">
    <property type="protein sequence ID" value="TQE98415.1"/>
    <property type="molecule type" value="Genomic_DNA"/>
</dbReference>
<evidence type="ECO:0000313" key="2">
    <source>
        <dbReference type="EMBL" id="TQE98415.1"/>
    </source>
</evidence>
<protein>
    <submittedName>
        <fullName evidence="2">Polysaccharide deacetylase family protein</fullName>
    </submittedName>
</protein>
<dbReference type="Pfam" id="PF01522">
    <property type="entry name" value="Polysacc_deac_1"/>
    <property type="match status" value="1"/>
</dbReference>
<dbReference type="GO" id="GO:0016810">
    <property type="term" value="F:hydrolase activity, acting on carbon-nitrogen (but not peptide) bonds"/>
    <property type="evidence" value="ECO:0007669"/>
    <property type="project" value="InterPro"/>
</dbReference>
<sequence>MSPAAVLAQDDELHEKGMLYNDELNLSDGTKIDDLRAAARARKRHHCHLRRVAWPNGMKIAVNFTADFDSMLARRLNEEPPMQRAKGEFGGRVGAWRLLELFNRHGIVATFFTPGRIAELYPSVLRQIAEQGHELADHFWEHRVPSDPMVERDHLLRTRDALGALAGRPPVGTRSGYRQAAVLEAGYIYNSHGFAAPLPYMMRSEGQTLLNLPFHWTLDDAMYFNFGWLGSENQAQRLSDPEQVLDIWWRAFQQQYDAGGYLNICLHPFLAGHAARIAMLNALIERMKSLPGVWFPSSEAVARHCIALPSDAFVCPEE</sequence>
<dbReference type="InterPro" id="IPR002509">
    <property type="entry name" value="NODB_dom"/>
</dbReference>
<dbReference type="GO" id="GO:0005975">
    <property type="term" value="P:carbohydrate metabolic process"/>
    <property type="evidence" value="ECO:0007669"/>
    <property type="project" value="InterPro"/>
</dbReference>
<accession>A0A540VNS3</accession>
<dbReference type="AlphaFoldDB" id="A0A540VNS3"/>
<evidence type="ECO:0000259" key="1">
    <source>
        <dbReference type="Pfam" id="PF01522"/>
    </source>
</evidence>
<dbReference type="PANTHER" id="PTHR47561">
    <property type="entry name" value="POLYSACCHARIDE DEACETYLASE FAMILY PROTEIN (AFU_ORTHOLOGUE AFUA_6G05030)"/>
    <property type="match status" value="1"/>
</dbReference>
<dbReference type="PANTHER" id="PTHR47561:SF1">
    <property type="entry name" value="POLYSACCHARIDE DEACETYLASE FAMILY PROTEIN (AFU_ORTHOLOGUE AFUA_6G05030)"/>
    <property type="match status" value="1"/>
</dbReference>
<reference evidence="2 3" key="1">
    <citation type="submission" date="2019-06" db="EMBL/GenBank/DDBJ databases">
        <title>Metagenome assembled Genome of Spiribacter salinus SL48-SHIP from the microbial mat of Salt Lake 48 (Novosibirsk region, Russia).</title>
        <authorList>
            <person name="Shipova A."/>
            <person name="Rozanov A.S."/>
            <person name="Bryanskaya A.V."/>
            <person name="Peltek S.E."/>
        </authorList>
    </citation>
    <scope>NUCLEOTIDE SEQUENCE [LARGE SCALE GENOMIC DNA]</scope>
    <source>
        <strain evidence="2">SL48-SHIP-2</strain>
    </source>
</reference>
<comment type="caution">
    <text evidence="2">The sequence shown here is derived from an EMBL/GenBank/DDBJ whole genome shotgun (WGS) entry which is preliminary data.</text>
</comment>
<dbReference type="Proteomes" id="UP000315400">
    <property type="component" value="Unassembled WGS sequence"/>
</dbReference>